<proteinExistence type="predicted"/>
<comment type="caution">
    <text evidence="1">The sequence shown here is derived from an EMBL/GenBank/DDBJ whole genome shotgun (WGS) entry which is preliminary data.</text>
</comment>
<organism evidence="1 2">
    <name type="scientific">Sarocladium strictum</name>
    <name type="common">Black bundle disease fungus</name>
    <name type="synonym">Acremonium strictum</name>
    <dbReference type="NCBI Taxonomy" id="5046"/>
    <lineage>
        <taxon>Eukaryota</taxon>
        <taxon>Fungi</taxon>
        <taxon>Dikarya</taxon>
        <taxon>Ascomycota</taxon>
        <taxon>Pezizomycotina</taxon>
        <taxon>Sordariomycetes</taxon>
        <taxon>Hypocreomycetidae</taxon>
        <taxon>Hypocreales</taxon>
        <taxon>Sarocladiaceae</taxon>
        <taxon>Sarocladium</taxon>
    </lineage>
</organism>
<keyword evidence="2" id="KW-1185">Reference proteome</keyword>
<evidence type="ECO:0000313" key="1">
    <source>
        <dbReference type="EMBL" id="KAK0384166.1"/>
    </source>
</evidence>
<reference evidence="1" key="1">
    <citation type="submission" date="2022-10" db="EMBL/GenBank/DDBJ databases">
        <title>Determination and structural analysis of whole genome sequence of Sarocladium strictum F4-1.</title>
        <authorList>
            <person name="Hu L."/>
            <person name="Jiang Y."/>
        </authorList>
    </citation>
    <scope>NUCLEOTIDE SEQUENCE</scope>
    <source>
        <strain evidence="1">F4-1</strain>
    </source>
</reference>
<sequence>MEPASAAVAFATVIAQVTVASVKLKRLWGQISDTPGDTQYLIQNLETVEILLNEMGILHSKSTWSEEQCLLRCQGLCTTAYKELEASARVLEAKLKTKGRVGKKLVAARAVLNRDVLANQEKRLERAMNLLFFAHQIACSRTMAHSVSVEVTRRLLVDVIPKLATPEQDPSSRPSIESGFDRIVTTNSSIQSANQPGVAGPSRRTGQTKHAGWVRRLRFPTWWSDAIYELRFVPQPSSYIFRIYNVISMDAPIVEYISEGDAEGVRVLFESRQASPYDVVDDWSLVKYATVSLNVEILGMILDLVGKDTLFTATDPSNSTTWQVMIAMLPNDYSNNISTDSLDEMITRYVPNNEARSESLLSDPFVLYSLGENPSQFESLLKKCFPDYYSWPIQERIEVVKCSAFYGLDCASVRKLLSHDGRVTTEAMRQSINVNAPLLASAAMGLGFGLRAEKISGCRLRSIGETILLAHATPWIDWIGEMVHGCTMKDLQEERTFPNDSYEGHWRGTPLSFMIQGLINRLCCCSEINANLWDTVIHTVLHAWLRALYNRGVDLLEYGRASHINFAKGETQQDNTPGASPTAARWTDLVYGVEPEDWKLIWAPEFEYMACEFWQMVGKSCEIMPGTWVE</sequence>
<gene>
    <name evidence="1" type="ORF">NLU13_8255</name>
</gene>
<evidence type="ECO:0000313" key="2">
    <source>
        <dbReference type="Proteomes" id="UP001175261"/>
    </source>
</evidence>
<dbReference type="Proteomes" id="UP001175261">
    <property type="component" value="Unassembled WGS sequence"/>
</dbReference>
<evidence type="ECO:0008006" key="3">
    <source>
        <dbReference type="Google" id="ProtNLM"/>
    </source>
</evidence>
<accession>A0AA39L4G6</accession>
<name>A0AA39L4G6_SARSR</name>
<dbReference type="EMBL" id="JAPDFR010000008">
    <property type="protein sequence ID" value="KAK0384166.1"/>
    <property type="molecule type" value="Genomic_DNA"/>
</dbReference>
<protein>
    <recommendedName>
        <fullName evidence="3">Fungal N-terminal domain-containing protein</fullName>
    </recommendedName>
</protein>
<dbReference type="AlphaFoldDB" id="A0AA39L4G6"/>